<proteinExistence type="predicted"/>
<organism evidence="2 3">
    <name type="scientific">Gloeobacter morelensis MG652769</name>
    <dbReference type="NCBI Taxonomy" id="2781736"/>
    <lineage>
        <taxon>Bacteria</taxon>
        <taxon>Bacillati</taxon>
        <taxon>Cyanobacteriota</taxon>
        <taxon>Cyanophyceae</taxon>
        <taxon>Gloeobacterales</taxon>
        <taxon>Gloeobacteraceae</taxon>
        <taxon>Gloeobacter</taxon>
        <taxon>Gloeobacter morelensis</taxon>
    </lineage>
</organism>
<protein>
    <recommendedName>
        <fullName evidence="1">DUF6888 domain-containing protein</fullName>
    </recommendedName>
</protein>
<accession>A0ABY3PJV0</accession>
<dbReference type="Pfam" id="PF21828">
    <property type="entry name" value="DUF6888"/>
    <property type="match status" value="1"/>
</dbReference>
<name>A0ABY3PJV0_9CYAN</name>
<evidence type="ECO:0000259" key="1">
    <source>
        <dbReference type="Pfam" id="PF21828"/>
    </source>
</evidence>
<dbReference type="Proteomes" id="UP001054846">
    <property type="component" value="Chromosome"/>
</dbReference>
<gene>
    <name evidence="2" type="ORF">ISF26_19460</name>
</gene>
<sequence>MQPTLQQLIKTYILACSLTRFYRSIELVRLDGRTRFVVILAGAEIEIEIYPDGSWSF</sequence>
<evidence type="ECO:0000313" key="2">
    <source>
        <dbReference type="EMBL" id="UFP93922.1"/>
    </source>
</evidence>
<feature type="domain" description="DUF6888" evidence="1">
    <location>
        <begin position="2"/>
        <end position="56"/>
    </location>
</feature>
<reference evidence="2 3" key="1">
    <citation type="journal article" date="2021" name="Genome Biol. Evol.">
        <title>Complete Genome Sequencing of a Novel Gloeobacter Species from a Waterfall Cave in Mexico.</title>
        <authorList>
            <person name="Saw J.H."/>
            <person name="Cardona T."/>
            <person name="Montejano G."/>
        </authorList>
    </citation>
    <scope>NUCLEOTIDE SEQUENCE [LARGE SCALE GENOMIC DNA]</scope>
    <source>
        <strain evidence="2">MG652769</strain>
    </source>
</reference>
<dbReference type="InterPro" id="IPR054181">
    <property type="entry name" value="DUF6888"/>
</dbReference>
<evidence type="ECO:0000313" key="3">
    <source>
        <dbReference type="Proteomes" id="UP001054846"/>
    </source>
</evidence>
<dbReference type="RefSeq" id="WP_230840979.1">
    <property type="nucleotide sequence ID" value="NZ_CP063845.1"/>
</dbReference>
<keyword evidence="3" id="KW-1185">Reference proteome</keyword>
<dbReference type="EMBL" id="CP063845">
    <property type="protein sequence ID" value="UFP93922.1"/>
    <property type="molecule type" value="Genomic_DNA"/>
</dbReference>